<feature type="binding site" evidence="4">
    <location>
        <position position="92"/>
    </location>
    <ligand>
        <name>Mg(2+)</name>
        <dbReference type="ChEBI" id="CHEBI:18420"/>
        <label>1</label>
    </ligand>
</feature>
<sequence length="147" mass="17401">TERVRYVYFSAYSNRKRGVIILVRKNIDFRVLKHYSHQEGRWVIVDAVLEGQKITFVNVYAPNTSQPEFFHEVCNIVRNIGNDNIIIGGDFNQVRDVYLDKSSHPRPVHDPLGLVDVWRLLYPQEKDYTFYSHPHSKRKLMDFFSTI</sequence>
<dbReference type="GO" id="GO:0003906">
    <property type="term" value="F:DNA-(apurinic or apyrimidinic site) endonuclease activity"/>
    <property type="evidence" value="ECO:0007669"/>
    <property type="project" value="TreeGrafter"/>
</dbReference>
<evidence type="ECO:0000256" key="4">
    <source>
        <dbReference type="PIRSR" id="PIRSR604808-2"/>
    </source>
</evidence>
<comment type="cofactor">
    <cofactor evidence="4">
        <name>Mg(2+)</name>
        <dbReference type="ChEBI" id="CHEBI:18420"/>
    </cofactor>
    <cofactor evidence="4">
        <name>Mn(2+)</name>
        <dbReference type="ChEBI" id="CHEBI:29035"/>
    </cofactor>
    <text evidence="4">Probably binds two magnesium or manganese ions per subunit.</text>
</comment>
<reference evidence="6" key="2">
    <citation type="submission" date="2025-09" db="UniProtKB">
        <authorList>
            <consortium name="Ensembl"/>
        </authorList>
    </citation>
    <scope>IDENTIFICATION</scope>
</reference>
<evidence type="ECO:0000256" key="3">
    <source>
        <dbReference type="ARBA" id="ARBA00022842"/>
    </source>
</evidence>
<dbReference type="PANTHER" id="PTHR22748">
    <property type="entry name" value="AP ENDONUCLEASE"/>
    <property type="match status" value="1"/>
</dbReference>
<evidence type="ECO:0008006" key="8">
    <source>
        <dbReference type="Google" id="ProtNLM"/>
    </source>
</evidence>
<feature type="binding site" evidence="4">
    <location>
        <position position="90"/>
    </location>
    <ligand>
        <name>Mg(2+)</name>
        <dbReference type="ChEBI" id="CHEBI:18420"/>
        <label>1</label>
    </ligand>
</feature>
<dbReference type="SUPFAM" id="SSF56219">
    <property type="entry name" value="DNase I-like"/>
    <property type="match status" value="1"/>
</dbReference>
<dbReference type="InterPro" id="IPR036691">
    <property type="entry name" value="Endo/exonu/phosph_ase_sf"/>
</dbReference>
<keyword evidence="4" id="KW-0464">Manganese</keyword>
<dbReference type="Proteomes" id="UP000694568">
    <property type="component" value="Unplaced"/>
</dbReference>
<dbReference type="PANTHER" id="PTHR22748:SF26">
    <property type="entry name" value="ENDONUCLEASE_EXONUCLEASE_PHOSPHATASE DOMAIN-CONTAINING PROTEIN"/>
    <property type="match status" value="1"/>
</dbReference>
<dbReference type="GO" id="GO:0006284">
    <property type="term" value="P:base-excision repair"/>
    <property type="evidence" value="ECO:0007669"/>
    <property type="project" value="TreeGrafter"/>
</dbReference>
<evidence type="ECO:0000256" key="1">
    <source>
        <dbReference type="ARBA" id="ARBA00022723"/>
    </source>
</evidence>
<evidence type="ECO:0000256" key="2">
    <source>
        <dbReference type="ARBA" id="ARBA00022801"/>
    </source>
</evidence>
<accession>A0A8C9X8C3</accession>
<dbReference type="GO" id="GO:0046872">
    <property type="term" value="F:metal ion binding"/>
    <property type="evidence" value="ECO:0007669"/>
    <property type="project" value="UniProtKB-KW"/>
</dbReference>
<keyword evidence="1 4" id="KW-0479">Metal-binding</keyword>
<proteinExistence type="predicted"/>
<dbReference type="AlphaFoldDB" id="A0A8C9X8C3"/>
<feature type="site" description="Transition state stabilizer" evidence="5">
    <location>
        <position position="92"/>
    </location>
</feature>
<dbReference type="GeneTree" id="ENSGT01050000245377"/>
<evidence type="ECO:0000313" key="6">
    <source>
        <dbReference type="Ensembl" id="ENSSLUP00000007445.1"/>
    </source>
</evidence>
<keyword evidence="2" id="KW-0378">Hydrolase</keyword>
<dbReference type="GO" id="GO:0008081">
    <property type="term" value="F:phosphoric diester hydrolase activity"/>
    <property type="evidence" value="ECO:0007669"/>
    <property type="project" value="TreeGrafter"/>
</dbReference>
<evidence type="ECO:0000313" key="7">
    <source>
        <dbReference type="Proteomes" id="UP000694568"/>
    </source>
</evidence>
<dbReference type="GO" id="GO:0008311">
    <property type="term" value="F:double-stranded DNA 3'-5' DNA exonuclease activity"/>
    <property type="evidence" value="ECO:0007669"/>
    <property type="project" value="TreeGrafter"/>
</dbReference>
<keyword evidence="3 4" id="KW-0460">Magnesium</keyword>
<organism evidence="6 7">
    <name type="scientific">Sander lucioperca</name>
    <name type="common">Pike-perch</name>
    <name type="synonym">Perca lucioperca</name>
    <dbReference type="NCBI Taxonomy" id="283035"/>
    <lineage>
        <taxon>Eukaryota</taxon>
        <taxon>Metazoa</taxon>
        <taxon>Chordata</taxon>
        <taxon>Craniata</taxon>
        <taxon>Vertebrata</taxon>
        <taxon>Euteleostomi</taxon>
        <taxon>Actinopterygii</taxon>
        <taxon>Neopterygii</taxon>
        <taxon>Teleostei</taxon>
        <taxon>Neoteleostei</taxon>
        <taxon>Acanthomorphata</taxon>
        <taxon>Eupercaria</taxon>
        <taxon>Perciformes</taxon>
        <taxon>Percoidei</taxon>
        <taxon>Percidae</taxon>
        <taxon>Luciopercinae</taxon>
        <taxon>Sander</taxon>
    </lineage>
</organism>
<dbReference type="InterPro" id="IPR004808">
    <property type="entry name" value="AP_endonuc_1"/>
</dbReference>
<name>A0A8C9X8C3_SANLU</name>
<reference evidence="6" key="1">
    <citation type="submission" date="2025-08" db="UniProtKB">
        <authorList>
            <consortium name="Ensembl"/>
        </authorList>
    </citation>
    <scope>IDENTIFICATION</scope>
</reference>
<evidence type="ECO:0000256" key="5">
    <source>
        <dbReference type="PIRSR" id="PIRSR604808-3"/>
    </source>
</evidence>
<dbReference type="GO" id="GO:0005634">
    <property type="term" value="C:nucleus"/>
    <property type="evidence" value="ECO:0007669"/>
    <property type="project" value="TreeGrafter"/>
</dbReference>
<dbReference type="Gene3D" id="3.60.10.10">
    <property type="entry name" value="Endonuclease/exonuclease/phosphatase"/>
    <property type="match status" value="1"/>
</dbReference>
<keyword evidence="7" id="KW-1185">Reference proteome</keyword>
<protein>
    <recommendedName>
        <fullName evidence="8">Endonuclease/exonuclease/phosphatase domain-containing protein</fullName>
    </recommendedName>
</protein>
<dbReference type="Ensembl" id="ENSSLUT00000007665.1">
    <property type="protein sequence ID" value="ENSSLUP00000007445.1"/>
    <property type="gene ID" value="ENSSLUG00000003432.1"/>
</dbReference>